<dbReference type="EMBL" id="ADAS02014451">
    <property type="protein sequence ID" value="OAV84614.1"/>
    <property type="molecule type" value="Genomic_DNA"/>
</dbReference>
<dbReference type="VEuPathDB" id="FungiDB:PTTG_11611"/>
<reference evidence="1" key="2">
    <citation type="submission" date="2016-05" db="EMBL/GenBank/DDBJ databases">
        <title>Comparative analysis highlights variable genome content of wheat rusts and divergence of the mating loci.</title>
        <authorList>
            <person name="Cuomo C.A."/>
            <person name="Bakkeren G."/>
            <person name="Szabo L."/>
            <person name="Khalil H."/>
            <person name="Joly D."/>
            <person name="Goldberg J."/>
            <person name="Young S."/>
            <person name="Zeng Q."/>
            <person name="Fellers J."/>
        </authorList>
    </citation>
    <scope>NUCLEOTIDE SEQUENCE [LARGE SCALE GENOMIC DNA]</scope>
    <source>
        <strain evidence="1">1-1 BBBD Race 1</strain>
    </source>
</reference>
<reference evidence="2 3" key="3">
    <citation type="journal article" date="2017" name="G3 (Bethesda)">
        <title>Comparative analysis highlights variable genome content of wheat rusts and divergence of the mating loci.</title>
        <authorList>
            <person name="Cuomo C.A."/>
            <person name="Bakkeren G."/>
            <person name="Khalil H.B."/>
            <person name="Panwar V."/>
            <person name="Joly D."/>
            <person name="Linning R."/>
            <person name="Sakthikumar S."/>
            <person name="Song X."/>
            <person name="Adiconis X."/>
            <person name="Fan L."/>
            <person name="Goldberg J.M."/>
            <person name="Levin J.Z."/>
            <person name="Young S."/>
            <person name="Zeng Q."/>
            <person name="Anikster Y."/>
            <person name="Bruce M."/>
            <person name="Wang M."/>
            <person name="Yin C."/>
            <person name="McCallum B."/>
            <person name="Szabo L.J."/>
            <person name="Hulbert S."/>
            <person name="Chen X."/>
            <person name="Fellers J.P."/>
        </authorList>
    </citation>
    <scope>NUCLEOTIDE SEQUENCE</scope>
    <source>
        <strain evidence="2">isolate 1-1 / race 1 (BBBD)</strain>
        <strain evidence="3">Isolate 1-1 / race 1 (BBBD)</strain>
    </source>
</reference>
<dbReference type="InterPro" id="IPR023213">
    <property type="entry name" value="CAT-like_dom_sf"/>
</dbReference>
<accession>A0A180FVS9</accession>
<protein>
    <submittedName>
        <fullName evidence="1 2">Uncharacterized protein</fullName>
    </submittedName>
</protein>
<dbReference type="Gene3D" id="3.30.559.30">
    <property type="entry name" value="Nonribosomal peptide synthetase, condensation domain"/>
    <property type="match status" value="1"/>
</dbReference>
<keyword evidence="3" id="KW-1185">Reference proteome</keyword>
<dbReference type="EnsemblFungi" id="PTTG_11611-t43_1">
    <property type="protein sequence ID" value="PTTG_11611-t43_1-p1"/>
    <property type="gene ID" value="PTTG_11611"/>
</dbReference>
<dbReference type="Gene3D" id="3.30.559.10">
    <property type="entry name" value="Chloramphenicol acetyltransferase-like domain"/>
    <property type="match status" value="1"/>
</dbReference>
<evidence type="ECO:0000313" key="2">
    <source>
        <dbReference type="EnsemblFungi" id="PTTG_11611-t43_1-p1"/>
    </source>
</evidence>
<proteinExistence type="predicted"/>
<reference evidence="1" key="1">
    <citation type="submission" date="2009-11" db="EMBL/GenBank/DDBJ databases">
        <authorList>
            <consortium name="The Broad Institute Genome Sequencing Platform"/>
            <person name="Ward D."/>
            <person name="Feldgarden M."/>
            <person name="Earl A."/>
            <person name="Young S.K."/>
            <person name="Zeng Q."/>
            <person name="Koehrsen M."/>
            <person name="Alvarado L."/>
            <person name="Berlin A."/>
            <person name="Bochicchio J."/>
            <person name="Borenstein D."/>
            <person name="Chapman S.B."/>
            <person name="Chen Z."/>
            <person name="Engels R."/>
            <person name="Freedman E."/>
            <person name="Gellesch M."/>
            <person name="Goldberg J."/>
            <person name="Griggs A."/>
            <person name="Gujja S."/>
            <person name="Heilman E."/>
            <person name="Heiman D."/>
            <person name="Hepburn T."/>
            <person name="Howarth C."/>
            <person name="Jen D."/>
            <person name="Larson L."/>
            <person name="Lewis B."/>
            <person name="Mehta T."/>
            <person name="Park D."/>
            <person name="Pearson M."/>
            <person name="Roberts A."/>
            <person name="Saif S."/>
            <person name="Shea T."/>
            <person name="Shenoy N."/>
            <person name="Sisk P."/>
            <person name="Stolte C."/>
            <person name="Sykes S."/>
            <person name="Thomson T."/>
            <person name="Walk T."/>
            <person name="White J."/>
            <person name="Yandava C."/>
            <person name="Izard J."/>
            <person name="Baranova O.V."/>
            <person name="Blanton J.M."/>
            <person name="Tanner A.C."/>
            <person name="Dewhirst F.E."/>
            <person name="Haas B."/>
            <person name="Nusbaum C."/>
            <person name="Birren B."/>
        </authorList>
    </citation>
    <scope>NUCLEOTIDE SEQUENCE [LARGE SCALE GENOMIC DNA]</scope>
    <source>
        <strain evidence="1">1-1 BBBD Race 1</strain>
    </source>
</reference>
<dbReference type="OrthoDB" id="2425118at2759"/>
<gene>
    <name evidence="1" type="ORF">PTTG_11611</name>
</gene>
<name>A0A180FVS9_PUCT1</name>
<organism evidence="1">
    <name type="scientific">Puccinia triticina (isolate 1-1 / race 1 (BBBD))</name>
    <name type="common">Brown leaf rust fungus</name>
    <dbReference type="NCBI Taxonomy" id="630390"/>
    <lineage>
        <taxon>Eukaryota</taxon>
        <taxon>Fungi</taxon>
        <taxon>Dikarya</taxon>
        <taxon>Basidiomycota</taxon>
        <taxon>Pucciniomycotina</taxon>
        <taxon>Pucciniomycetes</taxon>
        <taxon>Pucciniales</taxon>
        <taxon>Pucciniaceae</taxon>
        <taxon>Puccinia</taxon>
    </lineage>
</organism>
<dbReference type="Proteomes" id="UP000005240">
    <property type="component" value="Unassembled WGS sequence"/>
</dbReference>
<dbReference type="SUPFAM" id="SSF52777">
    <property type="entry name" value="CoA-dependent acyltransferases"/>
    <property type="match status" value="1"/>
</dbReference>
<dbReference type="AlphaFoldDB" id="A0A180FVS9"/>
<sequence>MFALNNNPLAELELVGLGVEIMSAPTGAAKFDLSFELTGPPAVPGHRQPLSGVIEYATDLFDHDTVERFATYYLCILGALTADPLRRLSEIDVLDAGSGVGVGCGVVHRAGEALPDGGGVDL</sequence>
<evidence type="ECO:0000313" key="1">
    <source>
        <dbReference type="EMBL" id="OAV84614.1"/>
    </source>
</evidence>
<reference evidence="2" key="4">
    <citation type="submission" date="2025-05" db="UniProtKB">
        <authorList>
            <consortium name="EnsemblFungi"/>
        </authorList>
    </citation>
    <scope>IDENTIFICATION</scope>
    <source>
        <strain evidence="2">isolate 1-1 / race 1 (BBBD)</strain>
    </source>
</reference>
<evidence type="ECO:0000313" key="3">
    <source>
        <dbReference type="Proteomes" id="UP000005240"/>
    </source>
</evidence>